<name>S9SHT6_STROR</name>
<feature type="transmembrane region" description="Helical" evidence="1">
    <location>
        <begin position="29"/>
        <end position="49"/>
    </location>
</feature>
<evidence type="ECO:0000256" key="1">
    <source>
        <dbReference type="SAM" id="Phobius"/>
    </source>
</evidence>
<keyword evidence="1" id="KW-0812">Transmembrane</keyword>
<organism evidence="2 3">
    <name type="scientific">Streptococcus oralis subsp. tigurinus 2426</name>
    <dbReference type="NCBI Taxonomy" id="1333865"/>
    <lineage>
        <taxon>Bacteria</taxon>
        <taxon>Bacillati</taxon>
        <taxon>Bacillota</taxon>
        <taxon>Bacilli</taxon>
        <taxon>Lactobacillales</taxon>
        <taxon>Streptococcaceae</taxon>
        <taxon>Streptococcus</taxon>
    </lineage>
</organism>
<evidence type="ECO:0000313" key="2">
    <source>
        <dbReference type="EMBL" id="EPX89600.1"/>
    </source>
</evidence>
<proteinExistence type="predicted"/>
<reference evidence="2 3" key="1">
    <citation type="journal article" date="2014" name="J. Clin. Microbiol.">
        <title>Characterization of Streptococcus tigurinus Small-Colony Variants Causing Prosthetic Joint Infection by Comparative Whole-Genome Analyses.</title>
        <authorList>
            <person name="Zbinden A."/>
            <person name="Quiblier C."/>
            <person name="Hernandez D."/>
            <person name="Herzog K."/>
            <person name="Bodler P."/>
            <person name="Senn M.M."/>
            <person name="Gizard Y."/>
            <person name="Schrenzel J."/>
            <person name="Francois P."/>
        </authorList>
    </citation>
    <scope>NUCLEOTIDE SEQUENCE [LARGE SCALE GENOMIC DNA]</scope>
    <source>
        <strain evidence="2 3">2426</strain>
    </source>
</reference>
<dbReference type="EMBL" id="ASXA01000003">
    <property type="protein sequence ID" value="EPX89600.1"/>
    <property type="molecule type" value="Genomic_DNA"/>
</dbReference>
<keyword evidence="1" id="KW-1133">Transmembrane helix</keyword>
<dbReference type="PATRIC" id="fig|1333865.3.peg.1250"/>
<dbReference type="AlphaFoldDB" id="S9SHT6"/>
<sequence>MKYLSSQDIKDRQRNISDIKPYKTTKEIVFSNIFTFFNAMNLALAVLVATTL</sequence>
<gene>
    <name evidence="2" type="ORF">L698_06315</name>
</gene>
<accession>S9SHT6</accession>
<keyword evidence="1" id="KW-0472">Membrane</keyword>
<protein>
    <submittedName>
        <fullName evidence="2">Uncharacterized protein</fullName>
    </submittedName>
</protein>
<evidence type="ECO:0000313" key="3">
    <source>
        <dbReference type="Proteomes" id="UP000015340"/>
    </source>
</evidence>
<dbReference type="Proteomes" id="UP000015340">
    <property type="component" value="Unassembled WGS sequence"/>
</dbReference>
<comment type="caution">
    <text evidence="2">The sequence shown here is derived from an EMBL/GenBank/DDBJ whole genome shotgun (WGS) entry which is preliminary data.</text>
</comment>